<evidence type="ECO:0008006" key="13">
    <source>
        <dbReference type="Google" id="ProtNLM"/>
    </source>
</evidence>
<keyword evidence="6" id="KW-0175">Coiled coil</keyword>
<dbReference type="AlphaFoldDB" id="V7BQ83"/>
<evidence type="ECO:0000313" key="11">
    <source>
        <dbReference type="EMBL" id="ESW18746.1"/>
    </source>
</evidence>
<sequence length="1120" mass="128094">MALELVGGALLSTFLQVAFQKLASPQILDFFHARELDKKLLNKLETKLHSIHSLADDAERKQFMDPHVRNWLLKVKDIVLDAEDLLDDIQKLSKRQVDAESESQTCSGCTCKVLNFFKSSPISSLNKEIECRMKQILDDLEFLSSQRGDLGLKTASSVGSGLSNELPQKSQTTSLVVGSDIYGRDDDKRLIIDWLTSDINNGNQPSILSVVGMGGVGKTTLAQHVFNDPRISRAIFEAVTKSSDDSRDLEMVHRRLGEELTGKKFFLVLDDVWNENQTKWEEVQKPLDLGAQGSRILVTTRNKEVASTMRSKEHSLKQLQEDHCWKLFAKHAFGYVDTQPNPKCREIGMKIVKKCKGLPLALKTMGSLLYNKSSVSEWEIVFQSEIWEFSKERCNIMPALALSYIHLPSHLKDYEFKKECLIQLWMTENFPHCRQHSRTAEEVCQQYFNDLLSRSFFQQSGENEEVFFMHDLLNDLAKYVGGDMYFRLEVGQEKHIQKVTRYFSVQLGLYQYFDGFGTSCDTKRLRTFIAMRVNDLGYAWKCYMSIQELFSKFKLIRILSLSQYFDLQELPDSVGNLEYLRSLDLSHLEELPLNLHLLTNLCRLEFRMTKVRKVPPYLEKLKNLKLVMNSFNVGHDRELGIQRLREFNLEGSLSIGELQNIENPLDALEADLKNKTHLWCDRNSVDSKKQEYVIENLQPSKNIKELAIFDYGGKQFPNWLLENSLWNLVSLKLNECESCQRLPPLGLLPCLKILDISGFHEIVSIDAGFHGNNSSSFKSLETLDISDMSHWEKWECQVVTGSFPHLQRLSIKFCPKLKGQLPKQVVPLKILQIEDCQQLEASAPRALDLELSECGKLHLDWATMKILRMEEVSLLEIAGSDNLEHLEVDSVLLSISDNCVSLCTFPLDFFQTLKTLNLYGFHNLQMISQGLIHNHLECLEIFSCHKLESLCGNMRMLLPSLRMFLIKDCPRLELFPDGGFPSNLEDLTIEDCPRLELVDSMKRAFGDNSSLESLSIAKLDVECFPHKGLLPLSLTCLTIGRCLNLEKLDYKGLRQLSSLQALSLENCPNLQCLPEEGLPESISCLEIKQCPLLKQRCQKELEQGGEDLEKILNIQRLLIM</sequence>
<dbReference type="Pfam" id="PF25019">
    <property type="entry name" value="LRR_R13L1-DRL21"/>
    <property type="match status" value="1"/>
</dbReference>
<dbReference type="InterPro" id="IPR002182">
    <property type="entry name" value="NB-ARC"/>
</dbReference>
<gene>
    <name evidence="11" type="ORF">PHAVU_006G066800g</name>
</gene>
<keyword evidence="2" id="KW-0677">Repeat</keyword>
<dbReference type="Gene3D" id="3.40.50.300">
    <property type="entry name" value="P-loop containing nucleotide triphosphate hydrolases"/>
    <property type="match status" value="1"/>
</dbReference>
<dbReference type="GO" id="GO:0051707">
    <property type="term" value="P:response to other organism"/>
    <property type="evidence" value="ECO:0007669"/>
    <property type="project" value="UniProtKB-ARBA"/>
</dbReference>
<dbReference type="OMA" id="ISHRHTH"/>
<keyword evidence="1" id="KW-0433">Leucine-rich repeat</keyword>
<dbReference type="PRINTS" id="PR00364">
    <property type="entry name" value="DISEASERSIST"/>
</dbReference>
<keyword evidence="5" id="KW-0067">ATP-binding</keyword>
<dbReference type="Gramene" id="ESW18746">
    <property type="protein sequence ID" value="ESW18746"/>
    <property type="gene ID" value="PHAVU_006G066800g"/>
</dbReference>
<dbReference type="SUPFAM" id="SSF52540">
    <property type="entry name" value="P-loop containing nucleoside triphosphate hydrolases"/>
    <property type="match status" value="1"/>
</dbReference>
<keyword evidence="3" id="KW-0547">Nucleotide-binding</keyword>
<dbReference type="InterPro" id="IPR041118">
    <property type="entry name" value="Rx_N"/>
</dbReference>
<organism evidence="11 12">
    <name type="scientific">Phaseolus vulgaris</name>
    <name type="common">Kidney bean</name>
    <name type="synonym">French bean</name>
    <dbReference type="NCBI Taxonomy" id="3885"/>
    <lineage>
        <taxon>Eukaryota</taxon>
        <taxon>Viridiplantae</taxon>
        <taxon>Streptophyta</taxon>
        <taxon>Embryophyta</taxon>
        <taxon>Tracheophyta</taxon>
        <taxon>Spermatophyta</taxon>
        <taxon>Magnoliopsida</taxon>
        <taxon>eudicotyledons</taxon>
        <taxon>Gunneridae</taxon>
        <taxon>Pentapetalae</taxon>
        <taxon>rosids</taxon>
        <taxon>fabids</taxon>
        <taxon>Fabales</taxon>
        <taxon>Fabaceae</taxon>
        <taxon>Papilionoideae</taxon>
        <taxon>50 kb inversion clade</taxon>
        <taxon>NPAAA clade</taxon>
        <taxon>indigoferoid/millettioid clade</taxon>
        <taxon>Phaseoleae</taxon>
        <taxon>Phaseolus</taxon>
    </lineage>
</organism>
<dbReference type="InterPro" id="IPR042197">
    <property type="entry name" value="Apaf_helical"/>
</dbReference>
<dbReference type="SMR" id="V7BQ83"/>
<keyword evidence="4" id="KW-0611">Plant defense</keyword>
<dbReference type="Pfam" id="PF18052">
    <property type="entry name" value="Rx_N"/>
    <property type="match status" value="1"/>
</dbReference>
<dbReference type="Pfam" id="PF00931">
    <property type="entry name" value="NB-ARC"/>
    <property type="match status" value="1"/>
</dbReference>
<dbReference type="InterPro" id="IPR056789">
    <property type="entry name" value="LRR_R13L1-DRL21"/>
</dbReference>
<evidence type="ECO:0000256" key="5">
    <source>
        <dbReference type="ARBA" id="ARBA00022840"/>
    </source>
</evidence>
<dbReference type="EMBL" id="CM002293">
    <property type="protein sequence ID" value="ESW18746.1"/>
    <property type="molecule type" value="Genomic_DNA"/>
</dbReference>
<dbReference type="PANTHER" id="PTHR36766:SF40">
    <property type="entry name" value="DISEASE RESISTANCE PROTEIN RGA3"/>
    <property type="match status" value="1"/>
</dbReference>
<dbReference type="Proteomes" id="UP000000226">
    <property type="component" value="Chromosome 6"/>
</dbReference>
<reference evidence="12" key="1">
    <citation type="journal article" date="2014" name="Nat. Genet.">
        <title>A reference genome for common bean and genome-wide analysis of dual domestications.</title>
        <authorList>
            <person name="Schmutz J."/>
            <person name="McClean P.E."/>
            <person name="Mamidi S."/>
            <person name="Wu G.A."/>
            <person name="Cannon S.B."/>
            <person name="Grimwood J."/>
            <person name="Jenkins J."/>
            <person name="Shu S."/>
            <person name="Song Q."/>
            <person name="Chavarro C."/>
            <person name="Torres-Torres M."/>
            <person name="Geffroy V."/>
            <person name="Moghaddam S.M."/>
            <person name="Gao D."/>
            <person name="Abernathy B."/>
            <person name="Barry K."/>
            <person name="Blair M."/>
            <person name="Brick M.A."/>
            <person name="Chovatia M."/>
            <person name="Gepts P."/>
            <person name="Goodstein D.M."/>
            <person name="Gonzales M."/>
            <person name="Hellsten U."/>
            <person name="Hyten D.L."/>
            <person name="Jia G."/>
            <person name="Kelly J.D."/>
            <person name="Kudrna D."/>
            <person name="Lee R."/>
            <person name="Richard M.M."/>
            <person name="Miklas P.N."/>
            <person name="Osorno J.M."/>
            <person name="Rodrigues J."/>
            <person name="Thareau V."/>
            <person name="Urrea C.A."/>
            <person name="Wang M."/>
            <person name="Yu Y."/>
            <person name="Zhang M."/>
            <person name="Wing R.A."/>
            <person name="Cregan P.B."/>
            <person name="Rokhsar D.S."/>
            <person name="Jackson S.A."/>
        </authorList>
    </citation>
    <scope>NUCLEOTIDE SEQUENCE [LARGE SCALE GENOMIC DNA]</scope>
    <source>
        <strain evidence="12">cv. G19833</strain>
    </source>
</reference>
<evidence type="ECO:0000313" key="12">
    <source>
        <dbReference type="Proteomes" id="UP000000226"/>
    </source>
</evidence>
<evidence type="ECO:0000259" key="8">
    <source>
        <dbReference type="Pfam" id="PF18052"/>
    </source>
</evidence>
<evidence type="ECO:0000256" key="6">
    <source>
        <dbReference type="SAM" id="Coils"/>
    </source>
</evidence>
<dbReference type="GO" id="GO:0043531">
    <property type="term" value="F:ADP binding"/>
    <property type="evidence" value="ECO:0007669"/>
    <property type="project" value="InterPro"/>
</dbReference>
<evidence type="ECO:0000256" key="2">
    <source>
        <dbReference type="ARBA" id="ARBA00022737"/>
    </source>
</evidence>
<keyword evidence="12" id="KW-1185">Reference proteome</keyword>
<dbReference type="OrthoDB" id="1733640at2759"/>
<feature type="domain" description="Disease resistance N-terminal" evidence="8">
    <location>
        <begin position="11"/>
        <end position="96"/>
    </location>
</feature>
<dbReference type="InterPro" id="IPR058922">
    <property type="entry name" value="WHD_DRP"/>
</dbReference>
<dbReference type="InterPro" id="IPR032675">
    <property type="entry name" value="LRR_dom_sf"/>
</dbReference>
<dbReference type="GO" id="GO:0006952">
    <property type="term" value="P:defense response"/>
    <property type="evidence" value="ECO:0007669"/>
    <property type="project" value="UniProtKB-KW"/>
</dbReference>
<evidence type="ECO:0000259" key="9">
    <source>
        <dbReference type="Pfam" id="PF23559"/>
    </source>
</evidence>
<feature type="domain" description="Disease resistance protein winged helix" evidence="9">
    <location>
        <begin position="412"/>
        <end position="477"/>
    </location>
</feature>
<name>V7BQ83_PHAVU</name>
<feature type="coiled-coil region" evidence="6">
    <location>
        <begin position="41"/>
        <end position="102"/>
    </location>
</feature>
<evidence type="ECO:0000259" key="7">
    <source>
        <dbReference type="Pfam" id="PF00931"/>
    </source>
</evidence>
<dbReference type="Gene3D" id="3.80.10.10">
    <property type="entry name" value="Ribonuclease Inhibitor"/>
    <property type="match status" value="3"/>
</dbReference>
<proteinExistence type="predicted"/>
<dbReference type="PANTHER" id="PTHR36766">
    <property type="entry name" value="PLANT BROAD-SPECTRUM MILDEW RESISTANCE PROTEIN RPW8"/>
    <property type="match status" value="1"/>
</dbReference>
<evidence type="ECO:0000256" key="4">
    <source>
        <dbReference type="ARBA" id="ARBA00022821"/>
    </source>
</evidence>
<dbReference type="Gene3D" id="1.10.8.430">
    <property type="entry name" value="Helical domain of apoptotic protease-activating factors"/>
    <property type="match status" value="1"/>
</dbReference>
<dbReference type="Pfam" id="PF23559">
    <property type="entry name" value="WHD_DRP"/>
    <property type="match status" value="1"/>
</dbReference>
<evidence type="ECO:0000256" key="1">
    <source>
        <dbReference type="ARBA" id="ARBA00022614"/>
    </source>
</evidence>
<dbReference type="GO" id="GO:0005524">
    <property type="term" value="F:ATP binding"/>
    <property type="evidence" value="ECO:0007669"/>
    <property type="project" value="UniProtKB-KW"/>
</dbReference>
<dbReference type="eggNOG" id="KOG4658">
    <property type="taxonomic scope" value="Eukaryota"/>
</dbReference>
<dbReference type="SUPFAM" id="SSF52058">
    <property type="entry name" value="L domain-like"/>
    <property type="match status" value="2"/>
</dbReference>
<protein>
    <recommendedName>
        <fullName evidence="13">Disease resistance RPP13-like protein 1</fullName>
    </recommendedName>
</protein>
<evidence type="ECO:0000256" key="3">
    <source>
        <dbReference type="ARBA" id="ARBA00022741"/>
    </source>
</evidence>
<accession>V7BQ83</accession>
<dbReference type="Gene3D" id="1.10.10.10">
    <property type="entry name" value="Winged helix-like DNA-binding domain superfamily/Winged helix DNA-binding domain"/>
    <property type="match status" value="1"/>
</dbReference>
<dbReference type="InterPro" id="IPR036388">
    <property type="entry name" value="WH-like_DNA-bd_sf"/>
</dbReference>
<feature type="domain" description="NB-ARC" evidence="7">
    <location>
        <begin position="187"/>
        <end position="333"/>
    </location>
</feature>
<dbReference type="Gene3D" id="1.20.5.4130">
    <property type="match status" value="1"/>
</dbReference>
<evidence type="ECO:0000259" key="10">
    <source>
        <dbReference type="Pfam" id="PF25019"/>
    </source>
</evidence>
<feature type="domain" description="R13L1/DRL21-like LRR repeat region" evidence="10">
    <location>
        <begin position="641"/>
        <end position="758"/>
    </location>
</feature>
<dbReference type="InterPro" id="IPR027417">
    <property type="entry name" value="P-loop_NTPase"/>
</dbReference>